<dbReference type="Proteomes" id="UP000198975">
    <property type="component" value="Unassembled WGS sequence"/>
</dbReference>
<accession>A0A1C4E9W3</accession>
<dbReference type="Pfam" id="PF06841">
    <property type="entry name" value="Phage_T4_gp19"/>
    <property type="match status" value="1"/>
</dbReference>
<dbReference type="NCBIfam" id="TIGR02241">
    <property type="entry name" value="conserved hypothetical phage tail region protein"/>
    <property type="match status" value="1"/>
</dbReference>
<sequence length="150" mass="16511">MATTADEIASLYPIPTYRFIVTLGDEQMPFSSASGLDINYDTIEYRDGTGNWFKMPGQRQAINITLSQGIFPGQNALYDWINSIQYNRVEKKDILISLTNDTGTEVLLSWSVSNAFPTALSSPSFDATSNEVAVQQLTLMADRVTVQAGS</sequence>
<name>A0A1C4E9W3_9ENTR</name>
<reference evidence="2" key="1">
    <citation type="submission" date="2016-08" db="EMBL/GenBank/DDBJ databases">
        <authorList>
            <person name="Varghese N."/>
            <person name="Submissions Spin"/>
        </authorList>
    </citation>
    <scope>NUCLEOTIDE SEQUENCE [LARGE SCALE GENOMIC DNA]</scope>
    <source>
        <strain evidence="2">REICA_082</strain>
    </source>
</reference>
<evidence type="ECO:0000313" key="2">
    <source>
        <dbReference type="Proteomes" id="UP000198975"/>
    </source>
</evidence>
<gene>
    <name evidence="1" type="ORF">GA0061071_1204</name>
</gene>
<keyword evidence="2" id="KW-1185">Reference proteome</keyword>
<organism evidence="1 2">
    <name type="scientific">Kosakonia oryzendophytica</name>
    <dbReference type="NCBI Taxonomy" id="1005665"/>
    <lineage>
        <taxon>Bacteria</taxon>
        <taxon>Pseudomonadati</taxon>
        <taxon>Pseudomonadota</taxon>
        <taxon>Gammaproteobacteria</taxon>
        <taxon>Enterobacterales</taxon>
        <taxon>Enterobacteriaceae</taxon>
        <taxon>Kosakonia</taxon>
    </lineage>
</organism>
<proteinExistence type="predicted"/>
<evidence type="ECO:0000313" key="1">
    <source>
        <dbReference type="EMBL" id="SCC40311.1"/>
    </source>
</evidence>
<dbReference type="InterPro" id="IPR011747">
    <property type="entry name" value="CHP02241"/>
</dbReference>
<dbReference type="GO" id="GO:0005198">
    <property type="term" value="F:structural molecule activity"/>
    <property type="evidence" value="ECO:0007669"/>
    <property type="project" value="InterPro"/>
</dbReference>
<dbReference type="PANTHER" id="PTHR38009:SF1">
    <property type="entry name" value="CONSERVED HYPOTHETICAL PHAGE TAIL PROTEIN"/>
    <property type="match status" value="1"/>
</dbReference>
<dbReference type="AlphaFoldDB" id="A0A1C4E9W3"/>
<dbReference type="RefSeq" id="WP_061492458.1">
    <property type="nucleotide sequence ID" value="NZ_CP115659.1"/>
</dbReference>
<dbReference type="EMBL" id="FMAY01000020">
    <property type="protein sequence ID" value="SCC40311.1"/>
    <property type="molecule type" value="Genomic_DNA"/>
</dbReference>
<protein>
    <submittedName>
        <fullName evidence="1">Conserved hypothetical phage tail region protein</fullName>
    </submittedName>
</protein>
<dbReference type="InterPro" id="IPR010667">
    <property type="entry name" value="Phage_T4_Gp19"/>
</dbReference>
<dbReference type="PANTHER" id="PTHR38009">
    <property type="entry name" value="CONSERVED HYPOTHETICAL PHAGE TAIL PROTEIN"/>
    <property type="match status" value="1"/>
</dbReference>
<dbReference type="OrthoDB" id="9790161at2"/>